<evidence type="ECO:0000256" key="1">
    <source>
        <dbReference type="ARBA" id="ARBA00001770"/>
    </source>
</evidence>
<evidence type="ECO:0000256" key="4">
    <source>
        <dbReference type="ARBA" id="ARBA00006641"/>
    </source>
</evidence>
<dbReference type="HAMAP" id="MF_00417">
    <property type="entry name" value="Pyrrolid_peptidase"/>
    <property type="match status" value="1"/>
</dbReference>
<dbReference type="InterPro" id="IPR029762">
    <property type="entry name" value="PGP-I_bact-type"/>
</dbReference>
<feature type="active site" evidence="9">
    <location>
        <position position="168"/>
    </location>
</feature>
<dbReference type="CDD" id="cd00501">
    <property type="entry name" value="Peptidase_C15"/>
    <property type="match status" value="1"/>
</dbReference>
<feature type="active site" evidence="9">
    <location>
        <position position="81"/>
    </location>
</feature>
<evidence type="ECO:0000256" key="2">
    <source>
        <dbReference type="ARBA" id="ARBA00002280"/>
    </source>
</evidence>
<dbReference type="AlphaFoldDB" id="A0A3G2R2E5"/>
<dbReference type="KEGG" id="bacg:D2962_02000"/>
<dbReference type="GO" id="GO:0016920">
    <property type="term" value="F:pyroglutamyl-peptidase activity"/>
    <property type="evidence" value="ECO:0007669"/>
    <property type="project" value="UniProtKB-UniRule"/>
</dbReference>
<dbReference type="RefSeq" id="WP_122013949.1">
    <property type="nucleotide sequence ID" value="NZ_CP033169.1"/>
</dbReference>
<evidence type="ECO:0000313" key="11">
    <source>
        <dbReference type="EMBL" id="AYO29542.1"/>
    </source>
</evidence>
<evidence type="ECO:0000256" key="8">
    <source>
        <dbReference type="ARBA" id="ARBA00022807"/>
    </source>
</evidence>
<evidence type="ECO:0000256" key="3">
    <source>
        <dbReference type="ARBA" id="ARBA00004496"/>
    </source>
</evidence>
<keyword evidence="8 9" id="KW-0788">Thiol protease</keyword>
<comment type="subunit">
    <text evidence="9">Homotetramer.</text>
</comment>
<keyword evidence="7 9" id="KW-0378">Hydrolase</keyword>
<reference evidence="11 12" key="1">
    <citation type="submission" date="2018-10" db="EMBL/GenBank/DDBJ databases">
        <authorList>
            <person name="Zhang X."/>
        </authorList>
    </citation>
    <scope>NUCLEOTIDE SEQUENCE [LARGE SCALE GENOMIC DNA]</scope>
    <source>
        <strain evidence="11 12">SK-G1</strain>
    </source>
</reference>
<proteinExistence type="inferred from homology"/>
<evidence type="ECO:0000256" key="10">
    <source>
        <dbReference type="PROSITE-ProRule" id="PRU10077"/>
    </source>
</evidence>
<dbReference type="GO" id="GO:0006508">
    <property type="term" value="P:proteolysis"/>
    <property type="evidence" value="ECO:0007669"/>
    <property type="project" value="UniProtKB-KW"/>
</dbReference>
<keyword evidence="5 9" id="KW-0963">Cytoplasm</keyword>
<keyword evidence="12" id="KW-1185">Reference proteome</keyword>
<dbReference type="Gene3D" id="3.40.630.20">
    <property type="entry name" value="Peptidase C15, pyroglutamyl peptidase I-like"/>
    <property type="match status" value="1"/>
</dbReference>
<dbReference type="InterPro" id="IPR016125">
    <property type="entry name" value="Peptidase_C15-like"/>
</dbReference>
<comment type="subcellular location">
    <subcellularLocation>
        <location evidence="3 9">Cytoplasm</location>
    </subcellularLocation>
</comment>
<dbReference type="PIRSF" id="PIRSF015592">
    <property type="entry name" value="Prld-crbxl_pptds"/>
    <property type="match status" value="1"/>
</dbReference>
<dbReference type="Proteomes" id="UP000280960">
    <property type="component" value="Chromosome"/>
</dbReference>
<dbReference type="SUPFAM" id="SSF53182">
    <property type="entry name" value="Pyrrolidone carboxyl peptidase (pyroglutamate aminopeptidase)"/>
    <property type="match status" value="1"/>
</dbReference>
<dbReference type="FunFam" id="3.40.630.20:FF:000001">
    <property type="entry name" value="Pyrrolidone-carboxylate peptidase"/>
    <property type="match status" value="1"/>
</dbReference>
<comment type="catalytic activity">
    <reaction evidence="1 9 10">
        <text>Release of an N-terminal pyroglutamyl group from a polypeptide, the second amino acid generally not being Pro.</text>
        <dbReference type="EC" id="3.4.19.3"/>
    </reaction>
</comment>
<dbReference type="InterPro" id="IPR000816">
    <property type="entry name" value="Peptidase_C15"/>
</dbReference>
<dbReference type="PANTHER" id="PTHR23402:SF1">
    <property type="entry name" value="PYROGLUTAMYL-PEPTIDASE I"/>
    <property type="match status" value="1"/>
</dbReference>
<evidence type="ECO:0000256" key="6">
    <source>
        <dbReference type="ARBA" id="ARBA00022670"/>
    </source>
</evidence>
<dbReference type="GO" id="GO:0005829">
    <property type="term" value="C:cytosol"/>
    <property type="evidence" value="ECO:0007669"/>
    <property type="project" value="InterPro"/>
</dbReference>
<feature type="active site" evidence="9 10">
    <location>
        <position position="144"/>
    </location>
</feature>
<dbReference type="InterPro" id="IPR033694">
    <property type="entry name" value="PGPEP1_Cys_AS"/>
</dbReference>
<keyword evidence="6 9" id="KW-0645">Protease</keyword>
<dbReference type="PRINTS" id="PR00706">
    <property type="entry name" value="PYROGLUPTASE"/>
</dbReference>
<dbReference type="Pfam" id="PF01470">
    <property type="entry name" value="Peptidase_C15"/>
    <property type="match status" value="1"/>
</dbReference>
<protein>
    <recommendedName>
        <fullName evidence="9">Pyrrolidone-carboxylate peptidase</fullName>
        <ecNumber evidence="9">3.4.19.3</ecNumber>
    </recommendedName>
    <alternativeName>
        <fullName evidence="9">5-oxoprolyl-peptidase</fullName>
    </alternativeName>
    <alternativeName>
        <fullName evidence="9">Pyroglutamyl-peptidase I</fullName>
        <shortName evidence="9">PGP-I</shortName>
        <shortName evidence="9">Pyrase</shortName>
    </alternativeName>
</protein>
<dbReference type="PROSITE" id="PS01334">
    <property type="entry name" value="PYRASE_CYS"/>
    <property type="match status" value="1"/>
</dbReference>
<dbReference type="NCBIfam" id="NF009676">
    <property type="entry name" value="PRK13197.1"/>
    <property type="match status" value="1"/>
</dbReference>
<comment type="similarity">
    <text evidence="4 9">Belongs to the peptidase C15 family.</text>
</comment>
<evidence type="ECO:0000256" key="7">
    <source>
        <dbReference type="ARBA" id="ARBA00022801"/>
    </source>
</evidence>
<organism evidence="11 12">
    <name type="scientific">Biomaibacter acetigenes</name>
    <dbReference type="NCBI Taxonomy" id="2316383"/>
    <lineage>
        <taxon>Bacteria</taxon>
        <taxon>Bacillati</taxon>
        <taxon>Bacillota</taxon>
        <taxon>Clostridia</taxon>
        <taxon>Thermosediminibacterales</taxon>
        <taxon>Tepidanaerobacteraceae</taxon>
        <taxon>Biomaibacter</taxon>
    </lineage>
</organism>
<dbReference type="InterPro" id="IPR036440">
    <property type="entry name" value="Peptidase_C15-like_sf"/>
</dbReference>
<name>A0A3G2R2E5_9FIRM</name>
<gene>
    <name evidence="9 11" type="primary">pcp</name>
    <name evidence="11" type="ORF">D2962_02000</name>
</gene>
<dbReference type="PANTHER" id="PTHR23402">
    <property type="entry name" value="PROTEASE FAMILY C15 PYROGLUTAMYL-PEPTIDASE I-RELATED"/>
    <property type="match status" value="1"/>
</dbReference>
<evidence type="ECO:0000256" key="5">
    <source>
        <dbReference type="ARBA" id="ARBA00022490"/>
    </source>
</evidence>
<sequence length="217" mass="23802">MNKIILLTGFEPFGGDSINPSLEIAKNLQGKDFDGFIVKALEVPVRDTKCLNVMENAIKEYQPSVIISVGLAWGRSAISLERIGINTRDYPIPDNDGQQPINQPIDPEGPAAYFSTLPIRAIVKELRDSGIPAYISNTAGTYLCNQVMYGTLNYITKNQLPIKSGFIHIPYLSSQIAQKGEIIPSLPFETLVNSIEIAIKTSIRQQEDILLIAGAVN</sequence>
<evidence type="ECO:0000256" key="9">
    <source>
        <dbReference type="HAMAP-Rule" id="MF_00417"/>
    </source>
</evidence>
<evidence type="ECO:0000313" key="12">
    <source>
        <dbReference type="Proteomes" id="UP000280960"/>
    </source>
</evidence>
<accession>A0A3G2R2E5</accession>
<dbReference type="NCBIfam" id="TIGR00504">
    <property type="entry name" value="pyro_pdase"/>
    <property type="match status" value="1"/>
</dbReference>
<comment type="function">
    <text evidence="2 9">Removes 5-oxoproline from various penultimate amino acid residues except L-proline.</text>
</comment>
<dbReference type="EMBL" id="CP033169">
    <property type="protein sequence ID" value="AYO29542.1"/>
    <property type="molecule type" value="Genomic_DNA"/>
</dbReference>
<dbReference type="EC" id="3.4.19.3" evidence="9"/>